<keyword evidence="1" id="KW-1133">Transmembrane helix</keyword>
<dbReference type="WBParaSite" id="nRc.2.0.1.t32800-RA">
    <property type="protein sequence ID" value="nRc.2.0.1.t32800-RA"/>
    <property type="gene ID" value="nRc.2.0.1.g32800"/>
</dbReference>
<evidence type="ECO:0000256" key="1">
    <source>
        <dbReference type="SAM" id="Phobius"/>
    </source>
</evidence>
<reference evidence="3" key="1">
    <citation type="submission" date="2022-11" db="UniProtKB">
        <authorList>
            <consortium name="WormBaseParasite"/>
        </authorList>
    </citation>
    <scope>IDENTIFICATION</scope>
</reference>
<evidence type="ECO:0000313" key="2">
    <source>
        <dbReference type="Proteomes" id="UP000887565"/>
    </source>
</evidence>
<keyword evidence="1" id="KW-0812">Transmembrane</keyword>
<sequence>MSAMSDGSPLMQCQICLLVVYFTILQGICCFDCIILVKFWSCQHGRSVYRQT</sequence>
<keyword evidence="1" id="KW-0472">Membrane</keyword>
<evidence type="ECO:0000313" key="3">
    <source>
        <dbReference type="WBParaSite" id="nRc.2.0.1.t32800-RA"/>
    </source>
</evidence>
<organism evidence="2 3">
    <name type="scientific">Romanomermis culicivorax</name>
    <name type="common">Nematode worm</name>
    <dbReference type="NCBI Taxonomy" id="13658"/>
    <lineage>
        <taxon>Eukaryota</taxon>
        <taxon>Metazoa</taxon>
        <taxon>Ecdysozoa</taxon>
        <taxon>Nematoda</taxon>
        <taxon>Enoplea</taxon>
        <taxon>Dorylaimia</taxon>
        <taxon>Mermithida</taxon>
        <taxon>Mermithoidea</taxon>
        <taxon>Mermithidae</taxon>
        <taxon>Romanomermis</taxon>
    </lineage>
</organism>
<accession>A0A915K4M2</accession>
<dbReference type="Proteomes" id="UP000887565">
    <property type="component" value="Unplaced"/>
</dbReference>
<name>A0A915K4M2_ROMCU</name>
<keyword evidence="2" id="KW-1185">Reference proteome</keyword>
<protein>
    <submittedName>
        <fullName evidence="3">Uncharacterized protein</fullName>
    </submittedName>
</protein>
<proteinExistence type="predicted"/>
<feature type="transmembrane region" description="Helical" evidence="1">
    <location>
        <begin position="20"/>
        <end position="40"/>
    </location>
</feature>
<dbReference type="AlphaFoldDB" id="A0A915K4M2"/>